<dbReference type="AlphaFoldDB" id="A0A8S9Y8M3"/>
<comment type="caution">
    <text evidence="1">The sequence shown here is derived from an EMBL/GenBank/DDBJ whole genome shotgun (WGS) entry which is preliminary data.</text>
</comment>
<dbReference type="OrthoDB" id="10419741at2759"/>
<evidence type="ECO:0000313" key="1">
    <source>
        <dbReference type="EMBL" id="KAF7232159.1"/>
    </source>
</evidence>
<name>A0A8S9Y8M3_9TREM</name>
<evidence type="ECO:0000313" key="2">
    <source>
        <dbReference type="Proteomes" id="UP000822476"/>
    </source>
</evidence>
<protein>
    <submittedName>
        <fullName evidence="1">Uncharacterized protein</fullName>
    </submittedName>
</protein>
<keyword evidence="2" id="KW-1185">Reference proteome</keyword>
<organism evidence="1 2">
    <name type="scientific">Paragonimus skrjabini miyazakii</name>
    <dbReference type="NCBI Taxonomy" id="59628"/>
    <lineage>
        <taxon>Eukaryota</taxon>
        <taxon>Metazoa</taxon>
        <taxon>Spiralia</taxon>
        <taxon>Lophotrochozoa</taxon>
        <taxon>Platyhelminthes</taxon>
        <taxon>Trematoda</taxon>
        <taxon>Digenea</taxon>
        <taxon>Plagiorchiida</taxon>
        <taxon>Troglotremata</taxon>
        <taxon>Troglotrematidae</taxon>
        <taxon>Paragonimus</taxon>
    </lineage>
</organism>
<proteinExistence type="predicted"/>
<gene>
    <name evidence="1" type="ORF">EG68_03165</name>
</gene>
<dbReference type="Proteomes" id="UP000822476">
    <property type="component" value="Unassembled WGS sequence"/>
</dbReference>
<reference evidence="1" key="1">
    <citation type="submission" date="2019-07" db="EMBL/GenBank/DDBJ databases">
        <title>Annotation for the trematode Paragonimus miyazaki's.</title>
        <authorList>
            <person name="Choi Y.-J."/>
        </authorList>
    </citation>
    <scope>NUCLEOTIDE SEQUENCE</scope>
    <source>
        <strain evidence="1">Japan</strain>
    </source>
</reference>
<sequence length="89" mass="9973">MIHPPGMTTIWSTVNTTANNVIGAVDVGVFIQTKPTSVNDELSVNNRGLQNYPIDRNYQWTKTALFDFLSTKLMLTRCIGLIAIRITIF</sequence>
<dbReference type="EMBL" id="JTDE01022027">
    <property type="protein sequence ID" value="KAF7232159.1"/>
    <property type="molecule type" value="Genomic_DNA"/>
</dbReference>
<accession>A0A8S9Y8M3</accession>